<protein>
    <submittedName>
        <fullName evidence="1">Uncharacterized protein</fullName>
    </submittedName>
</protein>
<reference evidence="1 2" key="1">
    <citation type="submission" date="2020-03" db="EMBL/GenBank/DDBJ databases">
        <title>Genomic Encyclopedia of Type Strains, Phase IV (KMG-IV): sequencing the most valuable type-strain genomes for metagenomic binning, comparative biology and taxonomic classification.</title>
        <authorList>
            <person name="Goeker M."/>
        </authorList>
    </citation>
    <scope>NUCLEOTIDE SEQUENCE [LARGE SCALE GENOMIC DNA]</scope>
    <source>
        <strain evidence="1 2">DSM 25229</strain>
    </source>
</reference>
<organism evidence="1 2">
    <name type="scientific">Sphingopyxis italica</name>
    <dbReference type="NCBI Taxonomy" id="1129133"/>
    <lineage>
        <taxon>Bacteria</taxon>
        <taxon>Pseudomonadati</taxon>
        <taxon>Pseudomonadota</taxon>
        <taxon>Alphaproteobacteria</taxon>
        <taxon>Sphingomonadales</taxon>
        <taxon>Sphingomonadaceae</taxon>
        <taxon>Sphingopyxis</taxon>
    </lineage>
</organism>
<proteinExistence type="predicted"/>
<sequence length="33" mass="3562">MTDIAEADYRGCGIVMGCRNRPGAVSLDHHQTS</sequence>
<keyword evidence="2" id="KW-1185">Reference proteome</keyword>
<dbReference type="AlphaFoldDB" id="A0A7X5XS33"/>
<dbReference type="EMBL" id="JAATIT010000002">
    <property type="protein sequence ID" value="NJB89908.1"/>
    <property type="molecule type" value="Genomic_DNA"/>
</dbReference>
<evidence type="ECO:0000313" key="1">
    <source>
        <dbReference type="EMBL" id="NJB89908.1"/>
    </source>
</evidence>
<evidence type="ECO:0000313" key="2">
    <source>
        <dbReference type="Proteomes" id="UP000535078"/>
    </source>
</evidence>
<name>A0A7X5XS33_9SPHN</name>
<comment type="caution">
    <text evidence="1">The sequence shown here is derived from an EMBL/GenBank/DDBJ whole genome shotgun (WGS) entry which is preliminary data.</text>
</comment>
<gene>
    <name evidence="1" type="ORF">GGR90_002083</name>
</gene>
<accession>A0A7X5XS33</accession>
<dbReference type="Proteomes" id="UP000535078">
    <property type="component" value="Unassembled WGS sequence"/>
</dbReference>